<sequence length="332" mass="34817">MIFKNNPTRREWLGATLAVAAASALPLNAWAQRKYPQQPVKLIVPFAAAGAIDNITRTVAQQMSRELQQSVVVENRAGAAGNIGAAAVARAQPDGYTLLVGTSATHGANPSLFNKPGYDAFNDFEPIAYFGSVPNVLVVHPQKGPRNVAELVARAKAEPGKLTYASAGLGTSLHLAGVMFERASGVQLTHVPYKGGAPASVDLMGGVVDMMFDTVAVSLPLVQSGKTRALAVASAERHPSLPEVPTFAELGFKGVEAGTWAGLFAPKGTPADVVAELRRASDAALADNGVRTSLRGMGVQTVSRSGPAFREFVQEEIRKNAQLVKAAKISPE</sequence>
<name>A0A4Z0BTF7_9BURK</name>
<dbReference type="Gene3D" id="3.40.190.10">
    <property type="entry name" value="Periplasmic binding protein-like II"/>
    <property type="match status" value="1"/>
</dbReference>
<dbReference type="PROSITE" id="PS51318">
    <property type="entry name" value="TAT"/>
    <property type="match status" value="1"/>
</dbReference>
<evidence type="ECO:0000256" key="2">
    <source>
        <dbReference type="SAM" id="SignalP"/>
    </source>
</evidence>
<gene>
    <name evidence="3" type="ORF">EZ313_15110</name>
</gene>
<dbReference type="PANTHER" id="PTHR42928">
    <property type="entry name" value="TRICARBOXYLATE-BINDING PROTEIN"/>
    <property type="match status" value="1"/>
</dbReference>
<dbReference type="EMBL" id="SMLM01000002">
    <property type="protein sequence ID" value="TFZ02587.1"/>
    <property type="molecule type" value="Genomic_DNA"/>
</dbReference>
<dbReference type="InterPro" id="IPR042100">
    <property type="entry name" value="Bug_dom1"/>
</dbReference>
<comment type="caution">
    <text evidence="3">The sequence shown here is derived from an EMBL/GenBank/DDBJ whole genome shotgun (WGS) entry which is preliminary data.</text>
</comment>
<evidence type="ECO:0000313" key="3">
    <source>
        <dbReference type="EMBL" id="TFZ02587.1"/>
    </source>
</evidence>
<proteinExistence type="inferred from homology"/>
<comment type="similarity">
    <text evidence="1">Belongs to the UPF0065 (bug) family.</text>
</comment>
<protein>
    <submittedName>
        <fullName evidence="3">Tripartite tricarboxylate transporter substrate binding protein</fullName>
    </submittedName>
</protein>
<evidence type="ECO:0000313" key="4">
    <source>
        <dbReference type="Proteomes" id="UP000298180"/>
    </source>
</evidence>
<dbReference type="Proteomes" id="UP000298180">
    <property type="component" value="Unassembled WGS sequence"/>
</dbReference>
<dbReference type="SUPFAM" id="SSF53850">
    <property type="entry name" value="Periplasmic binding protein-like II"/>
    <property type="match status" value="1"/>
</dbReference>
<dbReference type="Pfam" id="PF03401">
    <property type="entry name" value="TctC"/>
    <property type="match status" value="1"/>
</dbReference>
<dbReference type="RefSeq" id="WP_135264112.1">
    <property type="nucleotide sequence ID" value="NZ_SMLM01000002.1"/>
</dbReference>
<organism evidence="3 4">
    <name type="scientific">Ramlibacter henchirensis</name>
    <dbReference type="NCBI Taxonomy" id="204072"/>
    <lineage>
        <taxon>Bacteria</taxon>
        <taxon>Pseudomonadati</taxon>
        <taxon>Pseudomonadota</taxon>
        <taxon>Betaproteobacteria</taxon>
        <taxon>Burkholderiales</taxon>
        <taxon>Comamonadaceae</taxon>
        <taxon>Ramlibacter</taxon>
    </lineage>
</organism>
<dbReference type="InterPro" id="IPR006311">
    <property type="entry name" value="TAT_signal"/>
</dbReference>
<dbReference type="InterPro" id="IPR005064">
    <property type="entry name" value="BUG"/>
</dbReference>
<accession>A0A4Z0BTF7</accession>
<evidence type="ECO:0000256" key="1">
    <source>
        <dbReference type="ARBA" id="ARBA00006987"/>
    </source>
</evidence>
<dbReference type="AlphaFoldDB" id="A0A4Z0BTF7"/>
<dbReference type="CDD" id="cd13578">
    <property type="entry name" value="PBP2_Bug27"/>
    <property type="match status" value="1"/>
</dbReference>
<dbReference type="Gene3D" id="3.40.190.150">
    <property type="entry name" value="Bordetella uptake gene, domain 1"/>
    <property type="match status" value="1"/>
</dbReference>
<keyword evidence="2" id="KW-0732">Signal</keyword>
<dbReference type="PANTHER" id="PTHR42928:SF5">
    <property type="entry name" value="BLR1237 PROTEIN"/>
    <property type="match status" value="1"/>
</dbReference>
<feature type="signal peptide" evidence="2">
    <location>
        <begin position="1"/>
        <end position="31"/>
    </location>
</feature>
<dbReference type="OrthoDB" id="8678477at2"/>
<dbReference type="PIRSF" id="PIRSF017082">
    <property type="entry name" value="YflP"/>
    <property type="match status" value="1"/>
</dbReference>
<reference evidence="3 4" key="1">
    <citation type="submission" date="2019-03" db="EMBL/GenBank/DDBJ databases">
        <title>Ramlibacter henchirensis DSM 14656, whole genome shotgun sequence.</title>
        <authorList>
            <person name="Zhang X."/>
            <person name="Feng G."/>
            <person name="Zhu H."/>
        </authorList>
    </citation>
    <scope>NUCLEOTIDE SEQUENCE [LARGE SCALE GENOMIC DNA]</scope>
    <source>
        <strain evidence="3 4">DSM 14656</strain>
    </source>
</reference>
<feature type="chain" id="PRO_5021496645" evidence="2">
    <location>
        <begin position="32"/>
        <end position="332"/>
    </location>
</feature>
<keyword evidence="4" id="KW-1185">Reference proteome</keyword>